<evidence type="ECO:0000313" key="2">
    <source>
        <dbReference type="EMBL" id="KAE9401318.1"/>
    </source>
</evidence>
<name>A0A6A4HVM2_9AGAR</name>
<protein>
    <submittedName>
        <fullName evidence="2">Uncharacterized protein</fullName>
    </submittedName>
</protein>
<evidence type="ECO:0000313" key="3">
    <source>
        <dbReference type="Proteomes" id="UP000799118"/>
    </source>
</evidence>
<accession>A0A6A4HVM2</accession>
<gene>
    <name evidence="2" type="ORF">BT96DRAFT_918912</name>
</gene>
<sequence>MYTYVYRTQASGVRSRDIYNHQRAEVPQELLFFWLGLSYLPSGEVSIVTRAPFALLVPILTVVVFRFSFYIASQTQTFSDIDYGTQRSILLNSGLDIAVAAYPDS</sequence>
<keyword evidence="1" id="KW-1133">Transmembrane helix</keyword>
<keyword evidence="3" id="KW-1185">Reference proteome</keyword>
<dbReference type="EMBL" id="ML769447">
    <property type="protein sequence ID" value="KAE9401318.1"/>
    <property type="molecule type" value="Genomic_DNA"/>
</dbReference>
<keyword evidence="1" id="KW-0472">Membrane</keyword>
<keyword evidence="1" id="KW-0812">Transmembrane</keyword>
<reference evidence="2" key="1">
    <citation type="journal article" date="2019" name="Environ. Microbiol.">
        <title>Fungal ecological strategies reflected in gene transcription - a case study of two litter decomposers.</title>
        <authorList>
            <person name="Barbi F."/>
            <person name="Kohler A."/>
            <person name="Barry K."/>
            <person name="Baskaran P."/>
            <person name="Daum C."/>
            <person name="Fauchery L."/>
            <person name="Ihrmark K."/>
            <person name="Kuo A."/>
            <person name="LaButti K."/>
            <person name="Lipzen A."/>
            <person name="Morin E."/>
            <person name="Grigoriev I.V."/>
            <person name="Henrissat B."/>
            <person name="Lindahl B."/>
            <person name="Martin F."/>
        </authorList>
    </citation>
    <scope>NUCLEOTIDE SEQUENCE</scope>
    <source>
        <strain evidence="2">JB14</strain>
    </source>
</reference>
<evidence type="ECO:0000256" key="1">
    <source>
        <dbReference type="SAM" id="Phobius"/>
    </source>
</evidence>
<feature type="transmembrane region" description="Helical" evidence="1">
    <location>
        <begin position="47"/>
        <end position="69"/>
    </location>
</feature>
<dbReference type="AlphaFoldDB" id="A0A6A4HVM2"/>
<dbReference type="Proteomes" id="UP000799118">
    <property type="component" value="Unassembled WGS sequence"/>
</dbReference>
<organism evidence="2 3">
    <name type="scientific">Gymnopus androsaceus JB14</name>
    <dbReference type="NCBI Taxonomy" id="1447944"/>
    <lineage>
        <taxon>Eukaryota</taxon>
        <taxon>Fungi</taxon>
        <taxon>Dikarya</taxon>
        <taxon>Basidiomycota</taxon>
        <taxon>Agaricomycotina</taxon>
        <taxon>Agaricomycetes</taxon>
        <taxon>Agaricomycetidae</taxon>
        <taxon>Agaricales</taxon>
        <taxon>Marasmiineae</taxon>
        <taxon>Omphalotaceae</taxon>
        <taxon>Gymnopus</taxon>
    </lineage>
</organism>
<proteinExistence type="predicted"/>